<gene>
    <name evidence="1" type="ORF">PISMIDRAFT_359240</name>
</gene>
<evidence type="ECO:0000313" key="1">
    <source>
        <dbReference type="EMBL" id="KIK14197.1"/>
    </source>
</evidence>
<keyword evidence="2" id="KW-1185">Reference proteome</keyword>
<dbReference type="Proteomes" id="UP000054018">
    <property type="component" value="Unassembled WGS sequence"/>
</dbReference>
<dbReference type="HOGENOM" id="CLU_1938976_0_0_1"/>
<accession>A0A0C9YVI0</accession>
<organism evidence="1 2">
    <name type="scientific">Pisolithus microcarpus 441</name>
    <dbReference type="NCBI Taxonomy" id="765257"/>
    <lineage>
        <taxon>Eukaryota</taxon>
        <taxon>Fungi</taxon>
        <taxon>Dikarya</taxon>
        <taxon>Basidiomycota</taxon>
        <taxon>Agaricomycotina</taxon>
        <taxon>Agaricomycetes</taxon>
        <taxon>Agaricomycetidae</taxon>
        <taxon>Boletales</taxon>
        <taxon>Sclerodermatineae</taxon>
        <taxon>Pisolithaceae</taxon>
        <taxon>Pisolithus</taxon>
    </lineage>
</organism>
<protein>
    <submittedName>
        <fullName evidence="1">Uncharacterized protein</fullName>
    </submittedName>
</protein>
<sequence>MPDGTSAKHCLMNTILLEGRALRLSACDTVDSIFKPAIAVSGWYSPSELELCATEVDRCNEESLGLFVLWVECWTPWCVVWNLHRRRSVNDRSSEGTSVLCWSQGKDSFFEVDDAGLCVETERGIVTWRC</sequence>
<name>A0A0C9YVI0_9AGAM</name>
<reference evidence="2" key="2">
    <citation type="submission" date="2015-01" db="EMBL/GenBank/DDBJ databases">
        <title>Evolutionary Origins and Diversification of the Mycorrhizal Mutualists.</title>
        <authorList>
            <consortium name="DOE Joint Genome Institute"/>
            <consortium name="Mycorrhizal Genomics Consortium"/>
            <person name="Kohler A."/>
            <person name="Kuo A."/>
            <person name="Nagy L.G."/>
            <person name="Floudas D."/>
            <person name="Copeland A."/>
            <person name="Barry K.W."/>
            <person name="Cichocki N."/>
            <person name="Veneault-Fourrey C."/>
            <person name="LaButti K."/>
            <person name="Lindquist E.A."/>
            <person name="Lipzen A."/>
            <person name="Lundell T."/>
            <person name="Morin E."/>
            <person name="Murat C."/>
            <person name="Riley R."/>
            <person name="Ohm R."/>
            <person name="Sun H."/>
            <person name="Tunlid A."/>
            <person name="Henrissat B."/>
            <person name="Grigoriev I.V."/>
            <person name="Hibbett D.S."/>
            <person name="Martin F."/>
        </authorList>
    </citation>
    <scope>NUCLEOTIDE SEQUENCE [LARGE SCALE GENOMIC DNA]</scope>
    <source>
        <strain evidence="2">441</strain>
    </source>
</reference>
<proteinExistence type="predicted"/>
<dbReference type="EMBL" id="KN833950">
    <property type="protein sequence ID" value="KIK14197.1"/>
    <property type="molecule type" value="Genomic_DNA"/>
</dbReference>
<evidence type="ECO:0000313" key="2">
    <source>
        <dbReference type="Proteomes" id="UP000054018"/>
    </source>
</evidence>
<reference evidence="1 2" key="1">
    <citation type="submission" date="2014-04" db="EMBL/GenBank/DDBJ databases">
        <authorList>
            <consortium name="DOE Joint Genome Institute"/>
            <person name="Kuo A."/>
            <person name="Kohler A."/>
            <person name="Costa M.D."/>
            <person name="Nagy L.G."/>
            <person name="Floudas D."/>
            <person name="Copeland A."/>
            <person name="Barry K.W."/>
            <person name="Cichocki N."/>
            <person name="Veneault-Fourrey C."/>
            <person name="LaButti K."/>
            <person name="Lindquist E.A."/>
            <person name="Lipzen A."/>
            <person name="Lundell T."/>
            <person name="Morin E."/>
            <person name="Murat C."/>
            <person name="Sun H."/>
            <person name="Tunlid A."/>
            <person name="Henrissat B."/>
            <person name="Grigoriev I.V."/>
            <person name="Hibbett D.S."/>
            <person name="Martin F."/>
            <person name="Nordberg H.P."/>
            <person name="Cantor M.N."/>
            <person name="Hua S.X."/>
        </authorList>
    </citation>
    <scope>NUCLEOTIDE SEQUENCE [LARGE SCALE GENOMIC DNA]</scope>
    <source>
        <strain evidence="1 2">441</strain>
    </source>
</reference>
<dbReference type="AlphaFoldDB" id="A0A0C9YVI0"/>